<sequence length="329" mass="36513">MNSLISKGTPSLHKAVMKHRYGKDPIFYPLQALSYALSHRELFWTVLKVACVGITVSIIILVILLVTALQPQAQAISPNLEWWAWLIAVFLVLFEAGLISVLLMSVSQSKAQTKVFTATMKIEGVWREDMIEQSMAKDLNPMKKAFIVRILTLPLQIIPFIGGAMYSAINATFIGWDHMDRYFDAIQLSPKLQRVEIFGHELSDCRALCNPATYDLDNDIARFGFFCGIVESAPIIGFVLGPVTNAIAAALFACDIEHSGGLLCLREEAQDEEANQESRGPLDALREKGEKALQFGESIANNENSDSQASRYLKKKARESIVSTLSKKT</sequence>
<feature type="transmembrane region" description="Helical" evidence="1">
    <location>
        <begin position="146"/>
        <end position="169"/>
    </location>
</feature>
<organism evidence="2 3">
    <name type="scientific">Skeletonema marinoi</name>
    <dbReference type="NCBI Taxonomy" id="267567"/>
    <lineage>
        <taxon>Eukaryota</taxon>
        <taxon>Sar</taxon>
        <taxon>Stramenopiles</taxon>
        <taxon>Ochrophyta</taxon>
        <taxon>Bacillariophyta</taxon>
        <taxon>Coscinodiscophyceae</taxon>
        <taxon>Thalassiosirophycidae</taxon>
        <taxon>Thalassiosirales</taxon>
        <taxon>Skeletonemataceae</taxon>
        <taxon>Skeletonema</taxon>
        <taxon>Skeletonema marinoi-dohrnii complex</taxon>
    </lineage>
</organism>
<dbReference type="AlphaFoldDB" id="A0AAD8YHM6"/>
<dbReference type="PANTHER" id="PTHR34292:SF2">
    <property type="entry name" value="OUTER SPORE WALL PROTEIN LDS1"/>
    <property type="match status" value="1"/>
</dbReference>
<evidence type="ECO:0000313" key="3">
    <source>
        <dbReference type="Proteomes" id="UP001224775"/>
    </source>
</evidence>
<keyword evidence="1" id="KW-0812">Transmembrane</keyword>
<protein>
    <submittedName>
        <fullName evidence="2">Outer spore wall protein LDS1-like protein</fullName>
    </submittedName>
</protein>
<dbReference type="InterPro" id="IPR052786">
    <property type="entry name" value="Spore_wall_assembly"/>
</dbReference>
<accession>A0AAD8YHM6</accession>
<keyword evidence="3" id="KW-1185">Reference proteome</keyword>
<keyword evidence="1" id="KW-1133">Transmembrane helix</keyword>
<evidence type="ECO:0000313" key="2">
    <source>
        <dbReference type="EMBL" id="KAK1745630.1"/>
    </source>
</evidence>
<feature type="transmembrane region" description="Helical" evidence="1">
    <location>
        <begin position="82"/>
        <end position="104"/>
    </location>
</feature>
<evidence type="ECO:0000256" key="1">
    <source>
        <dbReference type="SAM" id="Phobius"/>
    </source>
</evidence>
<gene>
    <name evidence="2" type="ORF">QTG54_003554</name>
</gene>
<keyword evidence="1" id="KW-0472">Membrane</keyword>
<reference evidence="2" key="1">
    <citation type="submission" date="2023-06" db="EMBL/GenBank/DDBJ databases">
        <title>Survivors Of The Sea: Transcriptome response of Skeletonema marinoi to long-term dormancy.</title>
        <authorList>
            <person name="Pinder M.I.M."/>
            <person name="Kourtchenko O."/>
            <person name="Robertson E.K."/>
            <person name="Larsson T."/>
            <person name="Maumus F."/>
            <person name="Osuna-Cruz C.M."/>
            <person name="Vancaester E."/>
            <person name="Stenow R."/>
            <person name="Vandepoele K."/>
            <person name="Ploug H."/>
            <person name="Bruchert V."/>
            <person name="Godhe A."/>
            <person name="Topel M."/>
        </authorList>
    </citation>
    <scope>NUCLEOTIDE SEQUENCE</scope>
    <source>
        <strain evidence="2">R05AC</strain>
    </source>
</reference>
<name>A0AAD8YHM6_9STRA</name>
<comment type="caution">
    <text evidence="2">The sequence shown here is derived from an EMBL/GenBank/DDBJ whole genome shotgun (WGS) entry which is preliminary data.</text>
</comment>
<proteinExistence type="predicted"/>
<feature type="transmembrane region" description="Helical" evidence="1">
    <location>
        <begin position="42"/>
        <end position="70"/>
    </location>
</feature>
<dbReference type="PANTHER" id="PTHR34292">
    <property type="entry name" value="OUTER SPORE WALL PROTEIN LDS1"/>
    <property type="match status" value="1"/>
</dbReference>
<dbReference type="EMBL" id="JATAAI010000005">
    <property type="protein sequence ID" value="KAK1745630.1"/>
    <property type="molecule type" value="Genomic_DNA"/>
</dbReference>
<dbReference type="Proteomes" id="UP001224775">
    <property type="component" value="Unassembled WGS sequence"/>
</dbReference>